<dbReference type="AlphaFoldDB" id="A0A0F3KRH3"/>
<keyword evidence="6" id="KW-1185">Reference proteome</keyword>
<proteinExistence type="inferred from homology"/>
<dbReference type="Gene3D" id="3.40.1050.10">
    <property type="entry name" value="Carbonic anhydrase"/>
    <property type="match status" value="1"/>
</dbReference>
<comment type="cofactor">
    <cofactor evidence="4">
        <name>Zn(2+)</name>
        <dbReference type="ChEBI" id="CHEBI:29105"/>
    </cofactor>
    <text evidence="4">Binds 1 zinc ion per subunit.</text>
</comment>
<evidence type="ECO:0000256" key="1">
    <source>
        <dbReference type="ARBA" id="ARBA00006217"/>
    </source>
</evidence>
<reference evidence="5 6" key="1">
    <citation type="submission" date="2015-03" db="EMBL/GenBank/DDBJ databases">
        <title>Draft genome sequence of Luteibacter yeojuensis strain SU11.</title>
        <authorList>
            <person name="Sulaiman J."/>
            <person name="Priya K."/>
            <person name="Chan K.-G."/>
        </authorList>
    </citation>
    <scope>NUCLEOTIDE SEQUENCE [LARGE SCALE GENOMIC DNA]</scope>
    <source>
        <strain evidence="5 6">SU11</strain>
    </source>
</reference>
<feature type="binding site" evidence="4">
    <location>
        <position position="114"/>
    </location>
    <ligand>
        <name>Zn(2+)</name>
        <dbReference type="ChEBI" id="CHEBI:29105"/>
    </ligand>
</feature>
<organism evidence="5 6">
    <name type="scientific">Luteibacter yeojuensis</name>
    <dbReference type="NCBI Taxonomy" id="345309"/>
    <lineage>
        <taxon>Bacteria</taxon>
        <taxon>Pseudomonadati</taxon>
        <taxon>Pseudomonadota</taxon>
        <taxon>Gammaproteobacteria</taxon>
        <taxon>Lysobacterales</taxon>
        <taxon>Rhodanobacteraceae</taxon>
        <taxon>Luteibacter</taxon>
    </lineage>
</organism>
<keyword evidence="2 4" id="KW-0479">Metal-binding</keyword>
<dbReference type="EMBL" id="JZRB01000021">
    <property type="protein sequence ID" value="KJV33823.1"/>
    <property type="molecule type" value="Genomic_DNA"/>
</dbReference>
<evidence type="ECO:0000313" key="6">
    <source>
        <dbReference type="Proteomes" id="UP000033651"/>
    </source>
</evidence>
<dbReference type="OrthoDB" id="8968066at2"/>
<keyword evidence="3 4" id="KW-0862">Zinc</keyword>
<dbReference type="GO" id="GO:0004089">
    <property type="term" value="F:carbonate dehydratase activity"/>
    <property type="evidence" value="ECO:0007669"/>
    <property type="project" value="InterPro"/>
</dbReference>
<dbReference type="InterPro" id="IPR036874">
    <property type="entry name" value="Carbonic_anhydrase_sf"/>
</dbReference>
<evidence type="ECO:0000313" key="5">
    <source>
        <dbReference type="EMBL" id="KJV33823.1"/>
    </source>
</evidence>
<dbReference type="GO" id="GO:0008270">
    <property type="term" value="F:zinc ion binding"/>
    <property type="evidence" value="ECO:0007669"/>
    <property type="project" value="InterPro"/>
</dbReference>
<feature type="binding site" evidence="4">
    <location>
        <position position="117"/>
    </location>
    <ligand>
        <name>Zn(2+)</name>
        <dbReference type="ChEBI" id="CHEBI:29105"/>
    </ligand>
</feature>
<dbReference type="SMART" id="SM00947">
    <property type="entry name" value="Pro_CA"/>
    <property type="match status" value="1"/>
</dbReference>
<comment type="caution">
    <text evidence="5">The sequence shown here is derived from an EMBL/GenBank/DDBJ whole genome shotgun (WGS) entry which is preliminary data.</text>
</comment>
<gene>
    <name evidence="5" type="ORF">VI08_10715</name>
</gene>
<dbReference type="PANTHER" id="PTHR43175:SF3">
    <property type="entry name" value="CARBON DISULFIDE HYDROLASE"/>
    <property type="match status" value="1"/>
</dbReference>
<evidence type="ECO:0000256" key="4">
    <source>
        <dbReference type="PIRSR" id="PIRSR601765-1"/>
    </source>
</evidence>
<evidence type="ECO:0000256" key="3">
    <source>
        <dbReference type="ARBA" id="ARBA00022833"/>
    </source>
</evidence>
<accession>A0A0F3KRH3</accession>
<comment type="similarity">
    <text evidence="1">Belongs to the beta-class carbonic anhydrase family.</text>
</comment>
<dbReference type="Proteomes" id="UP000033651">
    <property type="component" value="Unassembled WGS sequence"/>
</dbReference>
<dbReference type="SUPFAM" id="SSF53056">
    <property type="entry name" value="beta-carbonic anhydrase, cab"/>
    <property type="match status" value="1"/>
</dbReference>
<dbReference type="PATRIC" id="fig|345309.4.peg.1482"/>
<dbReference type="InterPro" id="IPR001765">
    <property type="entry name" value="Carbonic_anhydrase"/>
</dbReference>
<name>A0A0F3KRH3_9GAMM</name>
<evidence type="ECO:0000256" key="2">
    <source>
        <dbReference type="ARBA" id="ARBA00022723"/>
    </source>
</evidence>
<protein>
    <submittedName>
        <fullName evidence="5">Carbonic anhydrase</fullName>
    </submittedName>
</protein>
<dbReference type="RefSeq" id="WP_045829568.1">
    <property type="nucleotide sequence ID" value="NZ_JZRB01000021.1"/>
</dbReference>
<dbReference type="PANTHER" id="PTHR43175">
    <property type="entry name" value="CARBONIC ANHYDRASE"/>
    <property type="match status" value="1"/>
</dbReference>
<sequence length="199" mass="21289">MTSPHPFSEYVFSAQEGFDEAATRAAFAHAIPLKTLVIYCLDPRVTEIPHAVARFMGGQTYPGEVITNEHGQRVGSTTEVATVAVAAGRAIDALRSVTVLEHLFGVETVVVVHHSNCGATSYSAHGIVDAFRKENGADISAAYDHGSVCIDDFEASLAYDVALLRRSPGVPMHADILGLFYNTDTGELTEVVRDAGTPR</sequence>